<reference evidence="2" key="1">
    <citation type="submission" date="2023-04" db="EMBL/GenBank/DDBJ databases">
        <title>Phytophthora fragariaefolia NBRC 109709.</title>
        <authorList>
            <person name="Ichikawa N."/>
            <person name="Sato H."/>
            <person name="Tonouchi N."/>
        </authorList>
    </citation>
    <scope>NUCLEOTIDE SEQUENCE</scope>
    <source>
        <strain evidence="2">NBRC 109709</strain>
    </source>
</reference>
<proteinExistence type="predicted"/>
<evidence type="ECO:0000256" key="1">
    <source>
        <dbReference type="SAM" id="MobiDB-lite"/>
    </source>
</evidence>
<keyword evidence="3" id="KW-1185">Reference proteome</keyword>
<evidence type="ECO:0000313" key="3">
    <source>
        <dbReference type="Proteomes" id="UP001165121"/>
    </source>
</evidence>
<gene>
    <name evidence="2" type="ORF">Pfra01_002213800</name>
</gene>
<protein>
    <submittedName>
        <fullName evidence="2">Unnamed protein product</fullName>
    </submittedName>
</protein>
<dbReference type="AlphaFoldDB" id="A0A9W6Y4X1"/>
<organism evidence="2 3">
    <name type="scientific">Phytophthora fragariaefolia</name>
    <dbReference type="NCBI Taxonomy" id="1490495"/>
    <lineage>
        <taxon>Eukaryota</taxon>
        <taxon>Sar</taxon>
        <taxon>Stramenopiles</taxon>
        <taxon>Oomycota</taxon>
        <taxon>Peronosporomycetes</taxon>
        <taxon>Peronosporales</taxon>
        <taxon>Peronosporaceae</taxon>
        <taxon>Phytophthora</taxon>
    </lineage>
</organism>
<name>A0A9W6Y4X1_9STRA</name>
<feature type="compositionally biased region" description="Polar residues" evidence="1">
    <location>
        <begin position="73"/>
        <end position="84"/>
    </location>
</feature>
<accession>A0A9W6Y4X1</accession>
<comment type="caution">
    <text evidence="2">The sequence shown here is derived from an EMBL/GenBank/DDBJ whole genome shotgun (WGS) entry which is preliminary data.</text>
</comment>
<dbReference type="EMBL" id="BSXT01003288">
    <property type="protein sequence ID" value="GMF53500.1"/>
    <property type="molecule type" value="Genomic_DNA"/>
</dbReference>
<dbReference type="Proteomes" id="UP001165121">
    <property type="component" value="Unassembled WGS sequence"/>
</dbReference>
<sequence>MTDRSATASLGVVPENARLQISFFGCRYTLNGSDKWGAWCRATEKKGDTPTNTKPTLHGTVRARSEMLEPSPFGQTDSLSSTQAAAVDEGSQTRKRQKGVGATKQSP</sequence>
<evidence type="ECO:0000313" key="2">
    <source>
        <dbReference type="EMBL" id="GMF53500.1"/>
    </source>
</evidence>
<feature type="region of interest" description="Disordered" evidence="1">
    <location>
        <begin position="69"/>
        <end position="107"/>
    </location>
</feature>